<protein>
    <submittedName>
        <fullName evidence="10">Amino acid ABC transporter permease</fullName>
    </submittedName>
</protein>
<sequence>MNSHATARRPASERSRDWLRQNLFSSPANTLTTLLVLTLLAWLAGRFFSWAVLNAVWGQASVATCNALMGQGACWAVVADKWQQMLFGIYPQAEQWRPALAVLVFCSILVLSAMRACWRVRRLLVLWVGGSLLCAWLMAGGLGLTPVPTALWGGLPITLMLAVFGTLFAFPLGILLALGRRSSLPILRAASISYIELVRGVPLITVLFMASIMFALFLPEGVSFDKLLRAQVAIILFNAAYLAEVVRAGLQALPRGQYEAADALGLGYWQTQLLVVLPQALKITIPAQVNSFIDNFKDTSLVIIVSIFDFLYAVRQAVISDLDWRHYFVEGYLFAMAVYWLFCYTMSHYSQWLEQHLSRDQRN</sequence>
<gene>
    <name evidence="10" type="ORF">IPK02_00235</name>
</gene>
<feature type="transmembrane region" description="Helical" evidence="8">
    <location>
        <begin position="24"/>
        <end position="44"/>
    </location>
</feature>
<evidence type="ECO:0000259" key="9">
    <source>
        <dbReference type="PROSITE" id="PS50928"/>
    </source>
</evidence>
<feature type="transmembrane region" description="Helical" evidence="8">
    <location>
        <begin position="200"/>
        <end position="218"/>
    </location>
</feature>
<dbReference type="PANTHER" id="PTHR30614">
    <property type="entry name" value="MEMBRANE COMPONENT OF AMINO ACID ABC TRANSPORTER"/>
    <property type="match status" value="1"/>
</dbReference>
<evidence type="ECO:0000256" key="6">
    <source>
        <dbReference type="ARBA" id="ARBA00022989"/>
    </source>
</evidence>
<feature type="transmembrane region" description="Helical" evidence="8">
    <location>
        <begin position="124"/>
        <end position="145"/>
    </location>
</feature>
<evidence type="ECO:0000256" key="7">
    <source>
        <dbReference type="ARBA" id="ARBA00023136"/>
    </source>
</evidence>
<dbReference type="Pfam" id="PF00528">
    <property type="entry name" value="BPD_transp_1"/>
    <property type="match status" value="1"/>
</dbReference>
<dbReference type="GO" id="GO:0006865">
    <property type="term" value="P:amino acid transport"/>
    <property type="evidence" value="ECO:0007669"/>
    <property type="project" value="TreeGrafter"/>
</dbReference>
<evidence type="ECO:0000313" key="10">
    <source>
        <dbReference type="EMBL" id="MBK7952519.1"/>
    </source>
</evidence>
<dbReference type="GO" id="GO:0043190">
    <property type="term" value="C:ATP-binding cassette (ABC) transporter complex"/>
    <property type="evidence" value="ECO:0007669"/>
    <property type="project" value="InterPro"/>
</dbReference>
<evidence type="ECO:0000256" key="4">
    <source>
        <dbReference type="ARBA" id="ARBA00022475"/>
    </source>
</evidence>
<dbReference type="PROSITE" id="PS50928">
    <property type="entry name" value="ABC_TM1"/>
    <property type="match status" value="1"/>
</dbReference>
<dbReference type="InterPro" id="IPR000515">
    <property type="entry name" value="MetI-like"/>
</dbReference>
<comment type="similarity">
    <text evidence="2">Belongs to the binding-protein-dependent transport system permease family. HisMQ subfamily.</text>
</comment>
<dbReference type="Proteomes" id="UP000706151">
    <property type="component" value="Unassembled WGS sequence"/>
</dbReference>
<evidence type="ECO:0000256" key="2">
    <source>
        <dbReference type="ARBA" id="ARBA00010072"/>
    </source>
</evidence>
<keyword evidence="7 8" id="KW-0472">Membrane</keyword>
<dbReference type="NCBIfam" id="TIGR01726">
    <property type="entry name" value="HEQRo_perm_3TM"/>
    <property type="match status" value="1"/>
</dbReference>
<feature type="transmembrane region" description="Helical" evidence="8">
    <location>
        <begin position="157"/>
        <end position="179"/>
    </location>
</feature>
<dbReference type="AlphaFoldDB" id="A0A935T754"/>
<evidence type="ECO:0000256" key="3">
    <source>
        <dbReference type="ARBA" id="ARBA00022448"/>
    </source>
</evidence>
<evidence type="ECO:0000256" key="1">
    <source>
        <dbReference type="ARBA" id="ARBA00004429"/>
    </source>
</evidence>
<proteinExistence type="inferred from homology"/>
<comment type="subcellular location">
    <subcellularLocation>
        <location evidence="1">Cell inner membrane</location>
        <topology evidence="1">Multi-pass membrane protein</topology>
    </subcellularLocation>
    <subcellularLocation>
        <location evidence="8">Cell membrane</location>
        <topology evidence="8">Multi-pass membrane protein</topology>
    </subcellularLocation>
</comment>
<keyword evidence="6 8" id="KW-1133">Transmembrane helix</keyword>
<organism evidence="10 11">
    <name type="scientific">Candidatus Accumulibacter affinis</name>
    <dbReference type="NCBI Taxonomy" id="2954384"/>
    <lineage>
        <taxon>Bacteria</taxon>
        <taxon>Pseudomonadati</taxon>
        <taxon>Pseudomonadota</taxon>
        <taxon>Betaproteobacteria</taxon>
        <taxon>Candidatus Accumulibacter</taxon>
    </lineage>
</organism>
<dbReference type="InterPro" id="IPR035906">
    <property type="entry name" value="MetI-like_sf"/>
</dbReference>
<feature type="transmembrane region" description="Helical" evidence="8">
    <location>
        <begin position="98"/>
        <end position="117"/>
    </location>
</feature>
<feature type="transmembrane region" description="Helical" evidence="8">
    <location>
        <begin position="331"/>
        <end position="349"/>
    </location>
</feature>
<feature type="transmembrane region" description="Helical" evidence="8">
    <location>
        <begin position="301"/>
        <end position="319"/>
    </location>
</feature>
<accession>A0A935T754</accession>
<dbReference type="GO" id="GO:0022857">
    <property type="term" value="F:transmembrane transporter activity"/>
    <property type="evidence" value="ECO:0007669"/>
    <property type="project" value="InterPro"/>
</dbReference>
<evidence type="ECO:0000256" key="8">
    <source>
        <dbReference type="RuleBase" id="RU363032"/>
    </source>
</evidence>
<name>A0A935T754_9PROT</name>
<dbReference type="EMBL" id="JADJOT010000001">
    <property type="protein sequence ID" value="MBK7952519.1"/>
    <property type="molecule type" value="Genomic_DNA"/>
</dbReference>
<dbReference type="InterPro" id="IPR043429">
    <property type="entry name" value="ArtM/GltK/GlnP/TcyL/YhdX-like"/>
</dbReference>
<keyword evidence="3 8" id="KW-0813">Transport</keyword>
<feature type="domain" description="ABC transmembrane type-1" evidence="9">
    <location>
        <begin position="155"/>
        <end position="345"/>
    </location>
</feature>
<comment type="caution">
    <text evidence="10">The sequence shown here is derived from an EMBL/GenBank/DDBJ whole genome shotgun (WGS) entry which is preliminary data.</text>
</comment>
<dbReference type="SUPFAM" id="SSF161098">
    <property type="entry name" value="MetI-like"/>
    <property type="match status" value="1"/>
</dbReference>
<dbReference type="PANTHER" id="PTHR30614:SF41">
    <property type="entry name" value="INNER MEMBRANE AMINO-ACID ABC TRANSPORTER PERMEASE PROTEIN YHDY"/>
    <property type="match status" value="1"/>
</dbReference>
<evidence type="ECO:0000313" key="11">
    <source>
        <dbReference type="Proteomes" id="UP000706151"/>
    </source>
</evidence>
<feature type="transmembrane region" description="Helical" evidence="8">
    <location>
        <begin position="230"/>
        <end position="250"/>
    </location>
</feature>
<dbReference type="CDD" id="cd06261">
    <property type="entry name" value="TM_PBP2"/>
    <property type="match status" value="1"/>
</dbReference>
<reference evidence="10 11" key="1">
    <citation type="submission" date="2020-10" db="EMBL/GenBank/DDBJ databases">
        <title>Connecting structure to function with the recovery of over 1000 high-quality activated sludge metagenome-assembled genomes encoding full-length rRNA genes using long-read sequencing.</title>
        <authorList>
            <person name="Singleton C.M."/>
            <person name="Petriglieri F."/>
            <person name="Kristensen J.M."/>
            <person name="Kirkegaard R.H."/>
            <person name="Michaelsen T.Y."/>
            <person name="Andersen M.H."/>
            <person name="Karst S.M."/>
            <person name="Dueholm M.S."/>
            <person name="Nielsen P.H."/>
            <person name="Albertsen M."/>
        </authorList>
    </citation>
    <scope>NUCLEOTIDE SEQUENCE [LARGE SCALE GENOMIC DNA]</scope>
    <source>
        <strain evidence="10">Fred_18-Q3-R57-64_BAT3C.720</strain>
    </source>
</reference>
<keyword evidence="5 8" id="KW-0812">Transmembrane</keyword>
<keyword evidence="4" id="KW-1003">Cell membrane</keyword>
<dbReference type="InterPro" id="IPR010065">
    <property type="entry name" value="AA_ABC_transptr_permease_3TM"/>
</dbReference>
<dbReference type="Gene3D" id="1.10.3720.10">
    <property type="entry name" value="MetI-like"/>
    <property type="match status" value="1"/>
</dbReference>
<evidence type="ECO:0000256" key="5">
    <source>
        <dbReference type="ARBA" id="ARBA00022692"/>
    </source>
</evidence>